<dbReference type="RefSeq" id="WP_095307026.1">
    <property type="nucleotide sequence ID" value="NZ_JAMAWL010000001.1"/>
</dbReference>
<organism evidence="2 3">
    <name type="scientific">Oceanobacillus profundus</name>
    <dbReference type="NCBI Taxonomy" id="372463"/>
    <lineage>
        <taxon>Bacteria</taxon>
        <taxon>Bacillati</taxon>
        <taxon>Bacillota</taxon>
        <taxon>Bacilli</taxon>
        <taxon>Bacillales</taxon>
        <taxon>Bacillaceae</taxon>
        <taxon>Oceanobacillus</taxon>
    </lineage>
</organism>
<keyword evidence="1" id="KW-0812">Transmembrane</keyword>
<dbReference type="EMBL" id="QWEH01000004">
    <property type="protein sequence ID" value="RHW33167.1"/>
    <property type="molecule type" value="Genomic_DNA"/>
</dbReference>
<reference evidence="2 3" key="1">
    <citation type="journal article" date="2007" name="Int. J. Syst. Evol. Microbiol.">
        <title>Oceanobacillus profundus sp. nov., isolated from a deep-sea sediment core.</title>
        <authorList>
            <person name="Kim Y.G."/>
            <person name="Choi D.H."/>
            <person name="Hyun S."/>
            <person name="Cho B.C."/>
        </authorList>
    </citation>
    <scope>NUCLEOTIDE SEQUENCE [LARGE SCALE GENOMIC DNA]</scope>
    <source>
        <strain evidence="2 3">DSM 18246</strain>
    </source>
</reference>
<feature type="transmembrane region" description="Helical" evidence="1">
    <location>
        <begin position="83"/>
        <end position="103"/>
    </location>
</feature>
<evidence type="ECO:0000256" key="1">
    <source>
        <dbReference type="SAM" id="Phobius"/>
    </source>
</evidence>
<proteinExistence type="predicted"/>
<sequence length="183" mass="21533">MAAERIAVIVKEIKYWKENRLLPETYCDYLLALYTNGEAFSEEADNNIKIRQWTVLDVTHLILSLLMIPFSLLVLYFTEFASVLQLGILLLFFSYLVWIMNYFRKIGHPYLHVPLIASLLVLLLFTTFISKLILDSNMLQITVLISNFIYWFIVSKQRKIKYLQIISILAIIFTLLYTGFLYL</sequence>
<protein>
    <submittedName>
        <fullName evidence="2">Uncharacterized protein</fullName>
    </submittedName>
</protein>
<keyword evidence="3" id="KW-1185">Reference proteome</keyword>
<dbReference type="AlphaFoldDB" id="A0A417YJQ7"/>
<keyword evidence="1" id="KW-1133">Transmembrane helix</keyword>
<dbReference type="OrthoDB" id="2380880at2"/>
<gene>
    <name evidence="2" type="ORF">D1B32_08975</name>
</gene>
<evidence type="ECO:0000313" key="2">
    <source>
        <dbReference type="EMBL" id="RHW33167.1"/>
    </source>
</evidence>
<keyword evidence="1" id="KW-0472">Membrane</keyword>
<name>A0A417YJQ7_9BACI</name>
<feature type="transmembrane region" description="Helical" evidence="1">
    <location>
        <begin position="138"/>
        <end position="155"/>
    </location>
</feature>
<feature type="transmembrane region" description="Helical" evidence="1">
    <location>
        <begin position="110"/>
        <end position="132"/>
    </location>
</feature>
<feature type="transmembrane region" description="Helical" evidence="1">
    <location>
        <begin position="162"/>
        <end position="182"/>
    </location>
</feature>
<evidence type="ECO:0000313" key="3">
    <source>
        <dbReference type="Proteomes" id="UP000285456"/>
    </source>
</evidence>
<feature type="transmembrane region" description="Helical" evidence="1">
    <location>
        <begin position="58"/>
        <end position="77"/>
    </location>
</feature>
<dbReference type="Proteomes" id="UP000285456">
    <property type="component" value="Unassembled WGS sequence"/>
</dbReference>
<accession>A0A417YJQ7</accession>
<comment type="caution">
    <text evidence="2">The sequence shown here is derived from an EMBL/GenBank/DDBJ whole genome shotgun (WGS) entry which is preliminary data.</text>
</comment>